<accession>A0ABQ2RX89</accession>
<organism evidence="1 2">
    <name type="scientific">Deinococcus seoulensis</name>
    <dbReference type="NCBI Taxonomy" id="1837379"/>
    <lineage>
        <taxon>Bacteria</taxon>
        <taxon>Thermotogati</taxon>
        <taxon>Deinococcota</taxon>
        <taxon>Deinococci</taxon>
        <taxon>Deinococcales</taxon>
        <taxon>Deinococcaceae</taxon>
        <taxon>Deinococcus</taxon>
    </lineage>
</organism>
<evidence type="ECO:0000313" key="1">
    <source>
        <dbReference type="EMBL" id="GGR63282.1"/>
    </source>
</evidence>
<dbReference type="Proteomes" id="UP000634308">
    <property type="component" value="Unassembled WGS sequence"/>
</dbReference>
<reference evidence="2" key="1">
    <citation type="journal article" date="2019" name="Int. J. Syst. Evol. Microbiol.">
        <title>The Global Catalogue of Microorganisms (GCM) 10K type strain sequencing project: providing services to taxonomists for standard genome sequencing and annotation.</title>
        <authorList>
            <consortium name="The Broad Institute Genomics Platform"/>
            <consortium name="The Broad Institute Genome Sequencing Center for Infectious Disease"/>
            <person name="Wu L."/>
            <person name="Ma J."/>
        </authorList>
    </citation>
    <scope>NUCLEOTIDE SEQUENCE [LARGE SCALE GENOMIC DNA]</scope>
    <source>
        <strain evidence="2">JCM 31404</strain>
    </source>
</reference>
<comment type="caution">
    <text evidence="1">The sequence shown here is derived from an EMBL/GenBank/DDBJ whole genome shotgun (WGS) entry which is preliminary data.</text>
</comment>
<evidence type="ECO:0008006" key="3">
    <source>
        <dbReference type="Google" id="ProtNLM"/>
    </source>
</evidence>
<sequence length="163" mass="17528">MTAVNDLLATALSRRVSSTDALGALGLLLEAARATHPAGDDGGLADLLPPELARHRLTDTERRKVIGELSRTLWGQRTLNHSLIWALSKSADPVILPVLERALNRAVKSGQQDAASEALNGLALFWPDSAAAVRYAAQYGQGDVKAQAEDLLERWQQDEAPSI</sequence>
<keyword evidence="2" id="KW-1185">Reference proteome</keyword>
<name>A0ABQ2RX89_9DEIO</name>
<dbReference type="RefSeq" id="WP_189065484.1">
    <property type="nucleotide sequence ID" value="NZ_BMQM01000018.1"/>
</dbReference>
<proteinExistence type="predicted"/>
<dbReference type="EMBL" id="BMQM01000018">
    <property type="protein sequence ID" value="GGR63282.1"/>
    <property type="molecule type" value="Genomic_DNA"/>
</dbReference>
<protein>
    <recommendedName>
        <fullName evidence="3">HEAT repeat domain-containing protein</fullName>
    </recommendedName>
</protein>
<evidence type="ECO:0000313" key="2">
    <source>
        <dbReference type="Proteomes" id="UP000634308"/>
    </source>
</evidence>
<gene>
    <name evidence="1" type="ORF">GCM10008959_26630</name>
</gene>